<evidence type="ECO:0000256" key="6">
    <source>
        <dbReference type="ARBA" id="ARBA00022884"/>
    </source>
</evidence>
<dbReference type="InterPro" id="IPR002905">
    <property type="entry name" value="Trm1"/>
</dbReference>
<keyword evidence="4" id="KW-0949">S-adenosyl-L-methionine</keyword>
<dbReference type="Gene3D" id="3.30.56.70">
    <property type="entry name" value="N2,N2-dimethylguanosine tRNA methyltransferase, C-terminal domain"/>
    <property type="match status" value="1"/>
</dbReference>
<proteinExistence type="predicted"/>
<sequence length="366" mass="40595">MTNQEGQARFEIGKAFYRPQGQVVRDLGVLAAAVYRQDTGRLRVLEAMAGCGVRSLRYRLESGADELWVNEGNPEILSLVRENLAEVVGLGWGRVTQKDALEVFFDAYNRRDFYDLVDVDCFGSASPYLSSCLWATKIGGLVYITSTDGRTVAGKQPEKSLAAYGAYARSHPAVHEQGLRLLLGSLQREAAAKGLGIAPVFSLFWAGTYRVMVRLVAAESLTAANYGFLGYCHSCGNYQLVSWRYLGRVVCGEDGENLVLSGPMWLGWLHDRPFLTRMQALAHQWQWPERVTLLEIMAGETDFPPYFYPLGEIGRRGKMDIPKRDYLISSLQNQGFRATATHINPQAIKTDAPIRAIVAAARQSSG</sequence>
<evidence type="ECO:0000256" key="2">
    <source>
        <dbReference type="ARBA" id="ARBA00022603"/>
    </source>
</evidence>
<keyword evidence="5" id="KW-0819">tRNA processing</keyword>
<evidence type="ECO:0000256" key="3">
    <source>
        <dbReference type="ARBA" id="ARBA00022679"/>
    </source>
</evidence>
<dbReference type="InterPro" id="IPR029063">
    <property type="entry name" value="SAM-dependent_MTases_sf"/>
</dbReference>
<dbReference type="SUPFAM" id="SSF53335">
    <property type="entry name" value="S-adenosyl-L-methionine-dependent methyltransferases"/>
    <property type="match status" value="1"/>
</dbReference>
<organism evidence="7">
    <name type="scientific">Planktothricoides sp. SpSt-374</name>
    <dbReference type="NCBI Taxonomy" id="2282167"/>
    <lineage>
        <taxon>Bacteria</taxon>
        <taxon>Bacillati</taxon>
        <taxon>Cyanobacteriota</taxon>
        <taxon>Cyanophyceae</taxon>
        <taxon>Oscillatoriophycideae</taxon>
        <taxon>Oscillatoriales</taxon>
        <taxon>Oscillatoriaceae</taxon>
        <taxon>Planktothricoides</taxon>
    </lineage>
</organism>
<dbReference type="AlphaFoldDB" id="A0A7C3ZVM7"/>
<keyword evidence="3 7" id="KW-0808">Transferase</keyword>
<dbReference type="GO" id="GO:0000049">
    <property type="term" value="F:tRNA binding"/>
    <property type="evidence" value="ECO:0007669"/>
    <property type="project" value="UniProtKB-KW"/>
</dbReference>
<evidence type="ECO:0000256" key="5">
    <source>
        <dbReference type="ARBA" id="ARBA00022694"/>
    </source>
</evidence>
<evidence type="ECO:0000256" key="4">
    <source>
        <dbReference type="ARBA" id="ARBA00022691"/>
    </source>
</evidence>
<dbReference type="PANTHER" id="PTHR10631">
    <property type="entry name" value="N 2 ,N 2 -DIMETHYLGUANOSINE TRNA METHYLTRANSFERASE"/>
    <property type="match status" value="1"/>
</dbReference>
<gene>
    <name evidence="7" type="ORF">ENR15_09720</name>
</gene>
<dbReference type="PANTHER" id="PTHR10631:SF9">
    <property type="entry name" value="TRNA (GUANINE(26)-N(2))-DIMETHYLTRANSFERASE"/>
    <property type="match status" value="1"/>
</dbReference>
<comment type="caution">
    <text evidence="7">The sequence shown here is derived from an EMBL/GenBank/DDBJ whole genome shotgun (WGS) entry which is preliminary data.</text>
</comment>
<name>A0A7C3ZVM7_9CYAN</name>
<dbReference type="GO" id="GO:0002940">
    <property type="term" value="P:tRNA N2-guanine methylation"/>
    <property type="evidence" value="ECO:0007669"/>
    <property type="project" value="TreeGrafter"/>
</dbReference>
<dbReference type="Pfam" id="PF02005">
    <property type="entry name" value="TRM"/>
    <property type="match status" value="1"/>
</dbReference>
<dbReference type="Gene3D" id="3.40.50.150">
    <property type="entry name" value="Vaccinia Virus protein VP39"/>
    <property type="match status" value="1"/>
</dbReference>
<accession>A0A7C3ZVM7</accession>
<dbReference type="EMBL" id="DSPX01000095">
    <property type="protein sequence ID" value="HGG00909.1"/>
    <property type="molecule type" value="Genomic_DNA"/>
</dbReference>
<evidence type="ECO:0000313" key="7">
    <source>
        <dbReference type="EMBL" id="HGG00909.1"/>
    </source>
</evidence>
<reference evidence="7" key="1">
    <citation type="journal article" date="2020" name="mSystems">
        <title>Genome- and Community-Level Interaction Insights into Carbon Utilization and Element Cycling Functions of Hydrothermarchaeota in Hydrothermal Sediment.</title>
        <authorList>
            <person name="Zhou Z."/>
            <person name="Liu Y."/>
            <person name="Xu W."/>
            <person name="Pan J."/>
            <person name="Luo Z.H."/>
            <person name="Li M."/>
        </authorList>
    </citation>
    <scope>NUCLEOTIDE SEQUENCE [LARGE SCALE GENOMIC DNA]</scope>
    <source>
        <strain evidence="7">SpSt-374</strain>
    </source>
</reference>
<dbReference type="InterPro" id="IPR042296">
    <property type="entry name" value="tRNA_met_Trm1_C"/>
</dbReference>
<protein>
    <submittedName>
        <fullName evidence="7">tRNA (Guanine-N1)-methyltransferase</fullName>
    </submittedName>
</protein>
<dbReference type="PROSITE" id="PS51626">
    <property type="entry name" value="SAM_MT_TRM1"/>
    <property type="match status" value="1"/>
</dbReference>
<keyword evidence="6" id="KW-0694">RNA-binding</keyword>
<dbReference type="GO" id="GO:0016423">
    <property type="term" value="F:tRNA (guanine) methyltransferase activity"/>
    <property type="evidence" value="ECO:0007669"/>
    <property type="project" value="InterPro"/>
</dbReference>
<evidence type="ECO:0000256" key="1">
    <source>
        <dbReference type="ARBA" id="ARBA00022555"/>
    </source>
</evidence>
<keyword evidence="2 7" id="KW-0489">Methyltransferase</keyword>
<keyword evidence="1" id="KW-0820">tRNA-binding</keyword>